<reference evidence="3" key="1">
    <citation type="submission" date="2023-07" db="EMBL/GenBank/DDBJ databases">
        <authorList>
            <person name="Kim M."/>
        </authorList>
    </citation>
    <scope>NUCLEOTIDE SEQUENCE</scope>
    <source>
        <strain evidence="3">BIUV-7</strain>
    </source>
</reference>
<evidence type="ECO:0000313" key="4">
    <source>
        <dbReference type="Proteomes" id="UP001169764"/>
    </source>
</evidence>
<evidence type="ECO:0000313" key="3">
    <source>
        <dbReference type="EMBL" id="MDO6413590.1"/>
    </source>
</evidence>
<sequence length="604" mass="62007">MKPPSKAGLTLVAALLAGGALIAPAIGQQSPESLLPPGFNSSPPAPATQPGAAAPAPGAPATATPTPLLPDAASAPGLELSLDGPENVTEAEPLPPPEELPPAARRAFDRVGLDSGYGAQAFGEVDGRYLATLMRLVQTPIASRWAEIMLRRMLIAPTPAPAGEGQADWVADRAALLLRLGEADAARSLVQSVDVENFSPRLRRVAVQTALATSDPAGLCPLPDGAETIGGQPIWPMVRAMCASLSGDIATANASIGRAPPGDPIDHALAERIVTAGGGGRRSVTVDWTAVDALTDWRFGLATALNVVIPQALLEAAPAWFQGWLARAPMLAAADRIAPARAAAVLGSVSSSELVDLYSRVMDEAGDVDTESPAGRLRAAYRGDDDAARLGAMHALWDKGVGDAEPSERERYASLLVTARAAAGIAPSADREEDYVRLLGSMFSAGLDLQANRWAELIGGASGDAADRSWAMIAVGAPRPGLTIDAKRVRAIAKAAGDDGRHHAAMLVAALAALGRLPSADAAKIAQDLGTPLGGQSGYGRALDRAVTANQPGTVAMLVATGLQTPTWSGVAPADFFRMIGALRAVGLEGEARMIAAEAMTRLS</sequence>
<dbReference type="EMBL" id="JAUOTP010000002">
    <property type="protein sequence ID" value="MDO6413590.1"/>
    <property type="molecule type" value="Genomic_DNA"/>
</dbReference>
<feature type="signal peptide" evidence="2">
    <location>
        <begin position="1"/>
        <end position="22"/>
    </location>
</feature>
<name>A0ABT8Y5J0_9SPHN</name>
<feature type="chain" id="PRO_5047138845" description="Antifreeze glycopeptide polyprotein" evidence="2">
    <location>
        <begin position="23"/>
        <end position="604"/>
    </location>
</feature>
<evidence type="ECO:0000256" key="2">
    <source>
        <dbReference type="SAM" id="SignalP"/>
    </source>
</evidence>
<keyword evidence="2" id="KW-0732">Signal</keyword>
<dbReference type="RefSeq" id="WP_303540166.1">
    <property type="nucleotide sequence ID" value="NZ_JAUOTP010000002.1"/>
</dbReference>
<accession>A0ABT8Y5J0</accession>
<evidence type="ECO:0008006" key="5">
    <source>
        <dbReference type="Google" id="ProtNLM"/>
    </source>
</evidence>
<feature type="region of interest" description="Disordered" evidence="1">
    <location>
        <begin position="29"/>
        <end position="100"/>
    </location>
</feature>
<keyword evidence="4" id="KW-1185">Reference proteome</keyword>
<organism evidence="3 4">
    <name type="scientific">Sphingomonas natans</name>
    <dbReference type="NCBI Taxonomy" id="3063330"/>
    <lineage>
        <taxon>Bacteria</taxon>
        <taxon>Pseudomonadati</taxon>
        <taxon>Pseudomonadota</taxon>
        <taxon>Alphaproteobacteria</taxon>
        <taxon>Sphingomonadales</taxon>
        <taxon>Sphingomonadaceae</taxon>
        <taxon>Sphingomonas</taxon>
    </lineage>
</organism>
<evidence type="ECO:0000256" key="1">
    <source>
        <dbReference type="SAM" id="MobiDB-lite"/>
    </source>
</evidence>
<feature type="compositionally biased region" description="Low complexity" evidence="1">
    <location>
        <begin position="48"/>
        <end position="76"/>
    </location>
</feature>
<comment type="caution">
    <text evidence="3">The sequence shown here is derived from an EMBL/GenBank/DDBJ whole genome shotgun (WGS) entry which is preliminary data.</text>
</comment>
<proteinExistence type="predicted"/>
<dbReference type="Proteomes" id="UP001169764">
    <property type="component" value="Unassembled WGS sequence"/>
</dbReference>
<gene>
    <name evidence="3" type="ORF">Q4F19_04265</name>
</gene>
<protein>
    <recommendedName>
        <fullName evidence="5">Antifreeze glycopeptide polyprotein</fullName>
    </recommendedName>
</protein>